<dbReference type="CDD" id="cd18808">
    <property type="entry name" value="SF1_C_Upf1"/>
    <property type="match status" value="1"/>
</dbReference>
<dbReference type="GO" id="GO:0005634">
    <property type="term" value="C:nucleus"/>
    <property type="evidence" value="ECO:0007669"/>
    <property type="project" value="UniProtKB-SubCell"/>
</dbReference>
<keyword evidence="5" id="KW-1185">Reference proteome</keyword>
<gene>
    <name evidence="4" type="ORF">Micbo1qcDRAFT_165088</name>
</gene>
<dbReference type="EMBL" id="KQ964254">
    <property type="protein sequence ID" value="KXJ89744.1"/>
    <property type="molecule type" value="Genomic_DNA"/>
</dbReference>
<dbReference type="Proteomes" id="UP000070501">
    <property type="component" value="Unassembled WGS sequence"/>
</dbReference>
<feature type="region of interest" description="Disordered" evidence="2">
    <location>
        <begin position="127"/>
        <end position="155"/>
    </location>
</feature>
<sequence length="207" mass="23392">MTHYRSQLSLLKHGLRSYGNKIELHTADRFQGRDKEVVILSLVRSNDACSIGDLLKDWRRINVAFTRAKTKLLVIGSRQTLKGSGEQEMLSRFIKLMETKDWIYDLDADTLDRHFFEDGMTQLTSTAAGTQKGMLSPTKPYNKATTPTKPGSLKTPRRKVVGIFDKENQHPLQDVGPRKGTVTARALVQGRPILGNILVDYMDDDIF</sequence>
<evidence type="ECO:0000259" key="3">
    <source>
        <dbReference type="Pfam" id="PF13087"/>
    </source>
</evidence>
<dbReference type="AlphaFoldDB" id="A0A136IXV7"/>
<dbReference type="PANTHER" id="PTHR10887:SF433">
    <property type="entry name" value="DNA REPLICATION ATP-DEPENDENT HELICASE_NUCLEASE DNA2"/>
    <property type="match status" value="1"/>
</dbReference>
<keyword evidence="1" id="KW-0539">Nucleus</keyword>
<keyword evidence="1" id="KW-0234">DNA repair</keyword>
<feature type="domain" description="DNA2/NAM7 helicase-like C-terminal" evidence="3">
    <location>
        <begin position="1"/>
        <end position="78"/>
    </location>
</feature>
<dbReference type="Pfam" id="PF13087">
    <property type="entry name" value="AAA_12"/>
    <property type="match status" value="1"/>
</dbReference>
<dbReference type="Gene3D" id="3.40.50.300">
    <property type="entry name" value="P-loop containing nucleotide triphosphate hydrolases"/>
    <property type="match status" value="1"/>
</dbReference>
<dbReference type="SUPFAM" id="SSF52540">
    <property type="entry name" value="P-loop containing nucleoside triphosphate hydrolases"/>
    <property type="match status" value="1"/>
</dbReference>
<keyword evidence="1" id="KW-0158">Chromosome</keyword>
<organism evidence="4 5">
    <name type="scientific">Microdochium bolleyi</name>
    <dbReference type="NCBI Taxonomy" id="196109"/>
    <lineage>
        <taxon>Eukaryota</taxon>
        <taxon>Fungi</taxon>
        <taxon>Dikarya</taxon>
        <taxon>Ascomycota</taxon>
        <taxon>Pezizomycotina</taxon>
        <taxon>Sordariomycetes</taxon>
        <taxon>Xylariomycetidae</taxon>
        <taxon>Xylariales</taxon>
        <taxon>Microdochiaceae</taxon>
        <taxon>Microdochium</taxon>
    </lineage>
</organism>
<keyword evidence="1" id="KW-0479">Metal-binding</keyword>
<dbReference type="EC" id="3.6.4.12" evidence="1"/>
<dbReference type="InterPro" id="IPR045055">
    <property type="entry name" value="DNA2/NAM7-like"/>
</dbReference>
<dbReference type="InterPro" id="IPR047187">
    <property type="entry name" value="SF1_C_Upf1"/>
</dbReference>
<dbReference type="GO" id="GO:0003677">
    <property type="term" value="F:DNA binding"/>
    <property type="evidence" value="ECO:0007669"/>
    <property type="project" value="UniProtKB-UniRule"/>
</dbReference>
<keyword evidence="1" id="KW-0411">Iron-sulfur</keyword>
<dbReference type="GO" id="GO:0051539">
    <property type="term" value="F:4 iron, 4 sulfur cluster binding"/>
    <property type="evidence" value="ECO:0007669"/>
    <property type="project" value="UniProtKB-UniRule"/>
</dbReference>
<dbReference type="STRING" id="196109.A0A136IXV7"/>
<dbReference type="EC" id="3.1.-.-" evidence="1"/>
<dbReference type="GO" id="GO:0005524">
    <property type="term" value="F:ATP binding"/>
    <property type="evidence" value="ECO:0007669"/>
    <property type="project" value="UniProtKB-UniRule"/>
</dbReference>
<dbReference type="InterPro" id="IPR041679">
    <property type="entry name" value="DNA2/NAM7-like_C"/>
</dbReference>
<keyword evidence="1" id="KW-0540">Nuclease</keyword>
<dbReference type="GO" id="GO:0071932">
    <property type="term" value="P:replication fork reversal"/>
    <property type="evidence" value="ECO:0007669"/>
    <property type="project" value="TreeGrafter"/>
</dbReference>
<proteinExistence type="inferred from homology"/>
<dbReference type="PANTHER" id="PTHR10887">
    <property type="entry name" value="DNA2/NAM7 HELICASE FAMILY"/>
    <property type="match status" value="1"/>
</dbReference>
<comment type="similarity">
    <text evidence="1">Belongs to the DNA2/NAM7 helicase family.</text>
</comment>
<keyword evidence="1" id="KW-0235">DNA replication</keyword>
<keyword evidence="1" id="KW-0408">Iron</keyword>
<keyword evidence="1" id="KW-0547">Nucleotide-binding</keyword>
<keyword evidence="1" id="KW-0004">4Fe-4S</keyword>
<comment type="subcellular location">
    <subcellularLocation>
        <location evidence="1">Nucleus</location>
    </subcellularLocation>
    <subcellularLocation>
        <location evidence="1">Chromosome</location>
    </subcellularLocation>
</comment>
<keyword evidence="1" id="KW-0238">DNA-binding</keyword>
<evidence type="ECO:0000256" key="2">
    <source>
        <dbReference type="SAM" id="MobiDB-lite"/>
    </source>
</evidence>
<dbReference type="GO" id="GO:0017108">
    <property type="term" value="F:5'-flap endonuclease activity"/>
    <property type="evidence" value="ECO:0007669"/>
    <property type="project" value="UniProtKB-UniRule"/>
</dbReference>
<name>A0A136IXV7_9PEZI</name>
<dbReference type="GO" id="GO:0005737">
    <property type="term" value="C:cytoplasm"/>
    <property type="evidence" value="ECO:0007669"/>
    <property type="project" value="TreeGrafter"/>
</dbReference>
<reference evidence="5" key="1">
    <citation type="submission" date="2016-02" db="EMBL/GenBank/DDBJ databases">
        <title>Draft genome sequence of Microdochium bolleyi, a fungal endophyte of beachgrass.</title>
        <authorList>
            <consortium name="DOE Joint Genome Institute"/>
            <person name="David A.S."/>
            <person name="May G."/>
            <person name="Haridas S."/>
            <person name="Lim J."/>
            <person name="Wang M."/>
            <person name="Labutti K."/>
            <person name="Lipzen A."/>
            <person name="Barry K."/>
            <person name="Grigoriev I.V."/>
        </authorList>
    </citation>
    <scope>NUCLEOTIDE SEQUENCE [LARGE SCALE GENOMIC DNA]</scope>
    <source>
        <strain evidence="5">J235TASD1</strain>
    </source>
</reference>
<evidence type="ECO:0000256" key="1">
    <source>
        <dbReference type="RuleBase" id="RU367041"/>
    </source>
</evidence>
<dbReference type="GO" id="GO:0006281">
    <property type="term" value="P:DNA repair"/>
    <property type="evidence" value="ECO:0007669"/>
    <property type="project" value="UniProtKB-KW"/>
</dbReference>
<keyword evidence="1" id="KW-0227">DNA damage</keyword>
<comment type="catalytic activity">
    <reaction evidence="1">
        <text>ATP + H2O = ADP + phosphate + H(+)</text>
        <dbReference type="Rhea" id="RHEA:13065"/>
        <dbReference type="ChEBI" id="CHEBI:15377"/>
        <dbReference type="ChEBI" id="CHEBI:15378"/>
        <dbReference type="ChEBI" id="CHEBI:30616"/>
        <dbReference type="ChEBI" id="CHEBI:43474"/>
        <dbReference type="ChEBI" id="CHEBI:456216"/>
        <dbReference type="EC" id="3.6.4.12"/>
    </reaction>
</comment>
<evidence type="ECO:0000313" key="5">
    <source>
        <dbReference type="Proteomes" id="UP000070501"/>
    </source>
</evidence>
<dbReference type="GO" id="GO:0046872">
    <property type="term" value="F:metal ion binding"/>
    <property type="evidence" value="ECO:0007669"/>
    <property type="project" value="UniProtKB-UniRule"/>
</dbReference>
<dbReference type="GO" id="GO:0016887">
    <property type="term" value="F:ATP hydrolysis activity"/>
    <property type="evidence" value="ECO:0007669"/>
    <property type="project" value="RHEA"/>
</dbReference>
<keyword evidence="1" id="KW-0067">ATP-binding</keyword>
<dbReference type="GO" id="GO:0033567">
    <property type="term" value="P:DNA replication, Okazaki fragment processing"/>
    <property type="evidence" value="ECO:0007669"/>
    <property type="project" value="UniProtKB-UniRule"/>
</dbReference>
<dbReference type="InParanoid" id="A0A136IXV7"/>
<keyword evidence="1" id="KW-0347">Helicase</keyword>
<dbReference type="GO" id="GO:0005694">
    <property type="term" value="C:chromosome"/>
    <property type="evidence" value="ECO:0007669"/>
    <property type="project" value="UniProtKB-SubCell"/>
</dbReference>
<dbReference type="GO" id="GO:0017116">
    <property type="term" value="F:single-stranded DNA helicase activity"/>
    <property type="evidence" value="ECO:0007669"/>
    <property type="project" value="UniProtKB-UniRule"/>
</dbReference>
<evidence type="ECO:0000313" key="4">
    <source>
        <dbReference type="EMBL" id="KXJ89744.1"/>
    </source>
</evidence>
<keyword evidence="1" id="KW-0511">Multifunctional enzyme</keyword>
<comment type="function">
    <text evidence="1">Key enzyme involved in DNA replication and DNA repair. Involved in Okazaki fragments processing by cleaving long flaps that escape FEN1: flaps that are longer than 27 nucleotides are coated by replication protein A complex (RPA), leading to recruit DNA2 which cleaves the flap until it is too short to bind RPA and becomes a substrate for FEN1. Also involved in 5'-end resection of DNA during double-strand break (DSB) repair by mediating the cleavage of 5'-ssDNA.</text>
</comment>
<dbReference type="InterPro" id="IPR027417">
    <property type="entry name" value="P-loop_NTPase"/>
</dbReference>
<protein>
    <recommendedName>
        <fullName evidence="1">DNA replication ATP-dependent helicase/nuclease</fullName>
        <ecNumber evidence="1">3.1.-.-</ecNumber>
        <ecNumber evidence="1">3.6.4.12</ecNumber>
    </recommendedName>
</protein>
<keyword evidence="1" id="KW-0378">Hydrolase</keyword>
<dbReference type="OrthoDB" id="6513042at2759"/>
<accession>A0A136IXV7</accession>